<evidence type="ECO:0000256" key="1">
    <source>
        <dbReference type="SAM" id="MobiDB-lite"/>
    </source>
</evidence>
<dbReference type="RefSeq" id="XP_056503833.1">
    <property type="nucleotide sequence ID" value="XM_056641339.1"/>
</dbReference>
<name>A0A9W9PAD7_PENCI</name>
<reference evidence="2" key="1">
    <citation type="submission" date="2022-11" db="EMBL/GenBank/DDBJ databases">
        <authorList>
            <person name="Petersen C."/>
        </authorList>
    </citation>
    <scope>NUCLEOTIDE SEQUENCE</scope>
    <source>
        <strain evidence="2">IBT 23319</strain>
    </source>
</reference>
<evidence type="ECO:0000313" key="2">
    <source>
        <dbReference type="EMBL" id="KAJ5240828.1"/>
    </source>
</evidence>
<feature type="compositionally biased region" description="Polar residues" evidence="1">
    <location>
        <begin position="16"/>
        <end position="37"/>
    </location>
</feature>
<gene>
    <name evidence="2" type="ORF">N7469_002419</name>
</gene>
<dbReference type="AlphaFoldDB" id="A0A9W9PAD7"/>
<comment type="caution">
    <text evidence="2">The sequence shown here is derived from an EMBL/GenBank/DDBJ whole genome shotgun (WGS) entry which is preliminary data.</text>
</comment>
<evidence type="ECO:0000313" key="3">
    <source>
        <dbReference type="Proteomes" id="UP001147733"/>
    </source>
</evidence>
<dbReference type="Proteomes" id="UP001147733">
    <property type="component" value="Unassembled WGS sequence"/>
</dbReference>
<dbReference type="GeneID" id="81380506"/>
<organism evidence="2 3">
    <name type="scientific">Penicillium citrinum</name>
    <dbReference type="NCBI Taxonomy" id="5077"/>
    <lineage>
        <taxon>Eukaryota</taxon>
        <taxon>Fungi</taxon>
        <taxon>Dikarya</taxon>
        <taxon>Ascomycota</taxon>
        <taxon>Pezizomycotina</taxon>
        <taxon>Eurotiomycetes</taxon>
        <taxon>Eurotiomycetidae</taxon>
        <taxon>Eurotiales</taxon>
        <taxon>Aspergillaceae</taxon>
        <taxon>Penicillium</taxon>
    </lineage>
</organism>
<dbReference type="EMBL" id="JAPQKT010000002">
    <property type="protein sequence ID" value="KAJ5240828.1"/>
    <property type="molecule type" value="Genomic_DNA"/>
</dbReference>
<accession>A0A9W9PAD7</accession>
<protein>
    <submittedName>
        <fullName evidence="2">Uncharacterized protein</fullName>
    </submittedName>
</protein>
<feature type="region of interest" description="Disordered" evidence="1">
    <location>
        <begin position="1"/>
        <end position="42"/>
    </location>
</feature>
<sequence length="104" mass="11785">MAHLPLPTYTKRSDKSIGQSSKKIHPSQCQHSRTKVASSVKAAEHPRVLFKEPYPLEHKIDDLVIDHANRLPQEPEQTIEGHLIIFRRACKLQLEGLLGSDPNM</sequence>
<reference evidence="2" key="2">
    <citation type="journal article" date="2023" name="IMA Fungus">
        <title>Comparative genomic study of the Penicillium genus elucidates a diverse pangenome and 15 lateral gene transfer events.</title>
        <authorList>
            <person name="Petersen C."/>
            <person name="Sorensen T."/>
            <person name="Nielsen M.R."/>
            <person name="Sondergaard T.E."/>
            <person name="Sorensen J.L."/>
            <person name="Fitzpatrick D.A."/>
            <person name="Frisvad J.C."/>
            <person name="Nielsen K.L."/>
        </authorList>
    </citation>
    <scope>NUCLEOTIDE SEQUENCE</scope>
    <source>
        <strain evidence="2">IBT 23319</strain>
    </source>
</reference>
<proteinExistence type="predicted"/>
<keyword evidence="3" id="KW-1185">Reference proteome</keyword>